<dbReference type="PANTHER" id="PTHR44167">
    <property type="entry name" value="OVARIAN-SPECIFIC SERINE/THREONINE-PROTEIN KINASE LOK-RELATED"/>
    <property type="match status" value="1"/>
</dbReference>
<dbReference type="InterPro" id="IPR000719">
    <property type="entry name" value="Prot_kinase_dom"/>
</dbReference>
<evidence type="ECO:0000256" key="4">
    <source>
        <dbReference type="ARBA" id="ARBA00022741"/>
    </source>
</evidence>
<keyword evidence="3" id="KW-0808">Transferase</keyword>
<accession>A0AAE1DLZ3</accession>
<dbReference type="Gene3D" id="3.30.200.20">
    <property type="entry name" value="Phosphorylase Kinase, domain 1"/>
    <property type="match status" value="1"/>
</dbReference>
<name>A0AAE1DLZ3_9GAST</name>
<feature type="binding site" evidence="7">
    <location>
        <position position="83"/>
    </location>
    <ligand>
        <name>ATP</name>
        <dbReference type="ChEBI" id="CHEBI:30616"/>
    </ligand>
</feature>
<sequence>MEIANSKQQADPVDKKATDDLEDTEMPSSPCEVEEEIDVLYQNVPEISSHFTILEKIGEGAFSSVFLARLKHYPEVSEMFALKHILPTTHPARIENELRCLLKLGGQDNVMGVKLCLRNKDNVVIVMDYFPHEKFQEVLSLMSTDEARDYMRNLLIALKRIHQYKVIHRDVKPSNFLYNRQKKQYALVDFGLASGNFLIDRDGEKIGRKNASPKSCTAPSSSNAACVPLSPSKANINQSNRVNPSLNKGSVSIPLPSLPKRQPSFAVPSCSAKAFLERSGLCDCLGKPQICSLCVARKNQLAPRAGTAGFRAPEVLLKSPVQDTAVDIWSAGTIFLSVLSARYPFFRAQDDLGYLAQIISVVGSAACVDAAKSFGKALTLSESLPALDLRTTCLKLRSTQMSARLGPSDTGHQLSDLVHSWSNISQEAFHLLGRMLDPNPGTRITAEEALKHPYFTECGLS</sequence>
<dbReference type="InterPro" id="IPR008271">
    <property type="entry name" value="Ser/Thr_kinase_AS"/>
</dbReference>
<dbReference type="PROSITE" id="PS00107">
    <property type="entry name" value="PROTEIN_KINASE_ATP"/>
    <property type="match status" value="1"/>
</dbReference>
<evidence type="ECO:0000256" key="8">
    <source>
        <dbReference type="RuleBase" id="RU000304"/>
    </source>
</evidence>
<feature type="domain" description="Protein kinase" evidence="10">
    <location>
        <begin position="51"/>
        <end position="455"/>
    </location>
</feature>
<proteinExistence type="inferred from homology"/>
<dbReference type="InterPro" id="IPR011009">
    <property type="entry name" value="Kinase-like_dom_sf"/>
</dbReference>
<evidence type="ECO:0000256" key="7">
    <source>
        <dbReference type="PROSITE-ProRule" id="PRU10141"/>
    </source>
</evidence>
<dbReference type="Proteomes" id="UP001283361">
    <property type="component" value="Unassembled WGS sequence"/>
</dbReference>
<protein>
    <recommendedName>
        <fullName evidence="1">non-specific serine/threonine protein kinase</fullName>
        <ecNumber evidence="1">2.7.11.1</ecNumber>
    </recommendedName>
</protein>
<evidence type="ECO:0000313" key="11">
    <source>
        <dbReference type="EMBL" id="KAK3775484.1"/>
    </source>
</evidence>
<keyword evidence="4 7" id="KW-0547">Nucleotide-binding</keyword>
<dbReference type="EMBL" id="JAWDGP010003316">
    <property type="protein sequence ID" value="KAK3775484.1"/>
    <property type="molecule type" value="Genomic_DNA"/>
</dbReference>
<evidence type="ECO:0000259" key="10">
    <source>
        <dbReference type="PROSITE" id="PS50011"/>
    </source>
</evidence>
<evidence type="ECO:0000256" key="3">
    <source>
        <dbReference type="ARBA" id="ARBA00022679"/>
    </source>
</evidence>
<comment type="similarity">
    <text evidence="8">Belongs to the protein kinase superfamily.</text>
</comment>
<dbReference type="GO" id="GO:0044773">
    <property type="term" value="P:mitotic DNA damage checkpoint signaling"/>
    <property type="evidence" value="ECO:0007669"/>
    <property type="project" value="TreeGrafter"/>
</dbReference>
<dbReference type="GO" id="GO:0004674">
    <property type="term" value="F:protein serine/threonine kinase activity"/>
    <property type="evidence" value="ECO:0007669"/>
    <property type="project" value="UniProtKB-KW"/>
</dbReference>
<dbReference type="Gene3D" id="1.10.510.10">
    <property type="entry name" value="Transferase(Phosphotransferase) domain 1"/>
    <property type="match status" value="2"/>
</dbReference>
<evidence type="ECO:0000313" key="12">
    <source>
        <dbReference type="Proteomes" id="UP001283361"/>
    </source>
</evidence>
<evidence type="ECO:0000256" key="2">
    <source>
        <dbReference type="ARBA" id="ARBA00022527"/>
    </source>
</evidence>
<comment type="caution">
    <text evidence="11">The sequence shown here is derived from an EMBL/GenBank/DDBJ whole genome shotgun (WGS) entry which is preliminary data.</text>
</comment>
<gene>
    <name evidence="11" type="ORF">RRG08_027239</name>
</gene>
<dbReference type="GO" id="GO:0005524">
    <property type="term" value="F:ATP binding"/>
    <property type="evidence" value="ECO:0007669"/>
    <property type="project" value="UniProtKB-UniRule"/>
</dbReference>
<feature type="region of interest" description="Disordered" evidence="9">
    <location>
        <begin position="1"/>
        <end position="29"/>
    </location>
</feature>
<dbReference type="PROSITE" id="PS00108">
    <property type="entry name" value="PROTEIN_KINASE_ST"/>
    <property type="match status" value="1"/>
</dbReference>
<keyword evidence="12" id="KW-1185">Reference proteome</keyword>
<keyword evidence="6 7" id="KW-0067">ATP-binding</keyword>
<evidence type="ECO:0000256" key="1">
    <source>
        <dbReference type="ARBA" id="ARBA00012513"/>
    </source>
</evidence>
<dbReference type="PROSITE" id="PS50011">
    <property type="entry name" value="PROTEIN_KINASE_DOM"/>
    <property type="match status" value="1"/>
</dbReference>
<dbReference type="SMART" id="SM00220">
    <property type="entry name" value="S_TKc"/>
    <property type="match status" value="1"/>
</dbReference>
<organism evidence="11 12">
    <name type="scientific">Elysia crispata</name>
    <name type="common">lettuce slug</name>
    <dbReference type="NCBI Taxonomy" id="231223"/>
    <lineage>
        <taxon>Eukaryota</taxon>
        <taxon>Metazoa</taxon>
        <taxon>Spiralia</taxon>
        <taxon>Lophotrochozoa</taxon>
        <taxon>Mollusca</taxon>
        <taxon>Gastropoda</taxon>
        <taxon>Heterobranchia</taxon>
        <taxon>Euthyneura</taxon>
        <taxon>Panpulmonata</taxon>
        <taxon>Sacoglossa</taxon>
        <taxon>Placobranchoidea</taxon>
        <taxon>Plakobranchidae</taxon>
        <taxon>Elysia</taxon>
    </lineage>
</organism>
<reference evidence="11" key="1">
    <citation type="journal article" date="2023" name="G3 (Bethesda)">
        <title>A reference genome for the long-term kleptoplast-retaining sea slug Elysia crispata morphotype clarki.</title>
        <authorList>
            <person name="Eastman K.E."/>
            <person name="Pendleton A.L."/>
            <person name="Shaikh M.A."/>
            <person name="Suttiyut T."/>
            <person name="Ogas R."/>
            <person name="Tomko P."/>
            <person name="Gavelis G."/>
            <person name="Widhalm J.R."/>
            <person name="Wisecaver J.H."/>
        </authorList>
    </citation>
    <scope>NUCLEOTIDE SEQUENCE</scope>
    <source>
        <strain evidence="11">ECLA1</strain>
    </source>
</reference>
<dbReference type="InterPro" id="IPR017441">
    <property type="entry name" value="Protein_kinase_ATP_BS"/>
</dbReference>
<dbReference type="PANTHER" id="PTHR44167:SF23">
    <property type="entry name" value="CDC7 KINASE, ISOFORM A-RELATED"/>
    <property type="match status" value="1"/>
</dbReference>
<dbReference type="GO" id="GO:0005634">
    <property type="term" value="C:nucleus"/>
    <property type="evidence" value="ECO:0007669"/>
    <property type="project" value="TreeGrafter"/>
</dbReference>
<dbReference type="Pfam" id="PF00069">
    <property type="entry name" value="Pkinase"/>
    <property type="match status" value="2"/>
</dbReference>
<keyword evidence="2 8" id="KW-0723">Serine/threonine-protein kinase</keyword>
<dbReference type="SUPFAM" id="SSF56112">
    <property type="entry name" value="Protein kinase-like (PK-like)"/>
    <property type="match status" value="1"/>
</dbReference>
<evidence type="ECO:0000256" key="5">
    <source>
        <dbReference type="ARBA" id="ARBA00022777"/>
    </source>
</evidence>
<dbReference type="CDD" id="cd14019">
    <property type="entry name" value="STKc_Cdc7"/>
    <property type="match status" value="1"/>
</dbReference>
<keyword evidence="5" id="KW-0418">Kinase</keyword>
<evidence type="ECO:0000256" key="9">
    <source>
        <dbReference type="SAM" id="MobiDB-lite"/>
    </source>
</evidence>
<evidence type="ECO:0000256" key="6">
    <source>
        <dbReference type="ARBA" id="ARBA00022840"/>
    </source>
</evidence>
<dbReference type="EC" id="2.7.11.1" evidence="1"/>
<dbReference type="AlphaFoldDB" id="A0AAE1DLZ3"/>